<dbReference type="InterPro" id="IPR027417">
    <property type="entry name" value="P-loop_NTPase"/>
</dbReference>
<protein>
    <submittedName>
        <fullName evidence="7">TraM recognition domain-containing protein</fullName>
    </submittedName>
</protein>
<reference evidence="7 8" key="1">
    <citation type="submission" date="2023-11" db="EMBL/GenBank/DDBJ databases">
        <title>Coraliomargarita sp. nov., isolated from marine algae.</title>
        <authorList>
            <person name="Lee J.K."/>
            <person name="Baek J.H."/>
            <person name="Kim J.M."/>
            <person name="Choi D.G."/>
            <person name="Jeon C.O."/>
        </authorList>
    </citation>
    <scope>NUCLEOTIDE SEQUENCE [LARGE SCALE GENOMIC DNA]</scope>
    <source>
        <strain evidence="7 8">J2-16</strain>
    </source>
</reference>
<evidence type="ECO:0000313" key="8">
    <source>
        <dbReference type="Proteomes" id="UP001324993"/>
    </source>
</evidence>
<evidence type="ECO:0000256" key="3">
    <source>
        <dbReference type="ARBA" id="ARBA00022692"/>
    </source>
</evidence>
<evidence type="ECO:0000313" key="7">
    <source>
        <dbReference type="EMBL" id="WPJ95143.1"/>
    </source>
</evidence>
<keyword evidence="4" id="KW-1133">Transmembrane helix</keyword>
<keyword evidence="2" id="KW-1003">Cell membrane</keyword>
<evidence type="ECO:0000256" key="2">
    <source>
        <dbReference type="ARBA" id="ARBA00022475"/>
    </source>
</evidence>
<dbReference type="InterPro" id="IPR032689">
    <property type="entry name" value="TraG-D_C"/>
</dbReference>
<keyword evidence="5" id="KW-0472">Membrane</keyword>
<comment type="subcellular location">
    <subcellularLocation>
        <location evidence="1">Cell membrane</location>
        <topology evidence="1">Multi-pass membrane protein</topology>
    </subcellularLocation>
</comment>
<dbReference type="EMBL" id="CP138858">
    <property type="protein sequence ID" value="WPJ95143.1"/>
    <property type="molecule type" value="Genomic_DNA"/>
</dbReference>
<dbReference type="RefSeq" id="WP_319832036.1">
    <property type="nucleotide sequence ID" value="NZ_CP138858.1"/>
</dbReference>
<evidence type="ECO:0000256" key="4">
    <source>
        <dbReference type="ARBA" id="ARBA00022989"/>
    </source>
</evidence>
<dbReference type="SUPFAM" id="SSF52540">
    <property type="entry name" value="P-loop containing nucleoside triphosphate hydrolases"/>
    <property type="match status" value="1"/>
</dbReference>
<evidence type="ECO:0000256" key="1">
    <source>
        <dbReference type="ARBA" id="ARBA00004651"/>
    </source>
</evidence>
<accession>A0ABZ0RJ90</accession>
<dbReference type="Gene3D" id="3.40.50.300">
    <property type="entry name" value="P-loop containing nucleotide triphosphate hydrolases"/>
    <property type="match status" value="2"/>
</dbReference>
<dbReference type="Proteomes" id="UP001324993">
    <property type="component" value="Chromosome"/>
</dbReference>
<dbReference type="InterPro" id="IPR051539">
    <property type="entry name" value="T4SS-coupling_protein"/>
</dbReference>
<proteinExistence type="predicted"/>
<keyword evidence="8" id="KW-1185">Reference proteome</keyword>
<dbReference type="PANTHER" id="PTHR37937:SF1">
    <property type="entry name" value="CONJUGATIVE TRANSFER: DNA TRANSPORT"/>
    <property type="match status" value="1"/>
</dbReference>
<feature type="domain" description="TraD/TraG TraM recognition site" evidence="6">
    <location>
        <begin position="326"/>
        <end position="429"/>
    </location>
</feature>
<organism evidence="7 8">
    <name type="scientific">Coraliomargarita algicola</name>
    <dbReference type="NCBI Taxonomy" id="3092156"/>
    <lineage>
        <taxon>Bacteria</taxon>
        <taxon>Pseudomonadati</taxon>
        <taxon>Verrucomicrobiota</taxon>
        <taxon>Opitutia</taxon>
        <taxon>Puniceicoccales</taxon>
        <taxon>Coraliomargaritaceae</taxon>
        <taxon>Coraliomargarita</taxon>
    </lineage>
</organism>
<gene>
    <name evidence="7" type="ORF">SH580_17095</name>
</gene>
<dbReference type="CDD" id="cd01127">
    <property type="entry name" value="TrwB_TraG_TraD_VirD4"/>
    <property type="match status" value="1"/>
</dbReference>
<sequence length="460" mass="50769">MNDPLINLKCFEPAGSTLDFSEDDLLGHTLAIGGSGSGKTSRLIHPIISQLVQVGGAKVGMCILDTKADGSMEAAVRRACFEAEREDDLVVINGEGNAHLNIFNDMENGGLESIDRLTSLLGSLIPRDERNKYWENTFEALIRQTLRLIHLSENIQWDYNTLVKQLIRYLLLHQLRDIEYVKEIDALKDQRDDHDPSIQLIVDEVVATHKMWDTLDHRTRSILQSMAATLAGPMNSETAFRYFDGGAPIDISTAVNEQKIVLISIDGIRHPECSRLLSRFAKGLFYEAILEQETHRTGEPIAGLILDDWPICVTAGTGNRYSDIDALAMIRSRGGFVVAATQSLAALDVSIGKPSRDAALANFANLVFFRGRDPEVDAMAAAYLGMKTEVLTDTTIYEGQSPTIRRHLPSKFLRQIRTPAVPPGAIARLATGDAYAIVGSSIYNEALSLVPLKQNQNIPW</sequence>
<dbReference type="Pfam" id="PF12696">
    <property type="entry name" value="TraG-D_C"/>
    <property type="match status" value="1"/>
</dbReference>
<name>A0ABZ0RJ90_9BACT</name>
<dbReference type="PANTHER" id="PTHR37937">
    <property type="entry name" value="CONJUGATIVE TRANSFER: DNA TRANSPORT"/>
    <property type="match status" value="1"/>
</dbReference>
<keyword evidence="3" id="KW-0812">Transmembrane</keyword>
<evidence type="ECO:0000256" key="5">
    <source>
        <dbReference type="ARBA" id="ARBA00023136"/>
    </source>
</evidence>
<evidence type="ECO:0000259" key="6">
    <source>
        <dbReference type="Pfam" id="PF12696"/>
    </source>
</evidence>